<dbReference type="Gene3D" id="3.30.420.40">
    <property type="match status" value="2"/>
</dbReference>
<accession>A0ABV9WFG5</accession>
<dbReference type="Gene3D" id="3.90.640.10">
    <property type="entry name" value="Actin, Chain A, domain 4"/>
    <property type="match status" value="1"/>
</dbReference>
<evidence type="ECO:0000313" key="8">
    <source>
        <dbReference type="EMBL" id="MFC5006340.1"/>
    </source>
</evidence>
<feature type="transmembrane region" description="Helical" evidence="7">
    <location>
        <begin position="414"/>
        <end position="435"/>
    </location>
</feature>
<feature type="transmembrane region" description="Helical" evidence="7">
    <location>
        <begin position="573"/>
        <end position="594"/>
    </location>
</feature>
<dbReference type="PANTHER" id="PTHR42749:SF1">
    <property type="entry name" value="CELL SHAPE-DETERMINING PROTEIN MREB"/>
    <property type="match status" value="1"/>
</dbReference>
<protein>
    <submittedName>
        <fullName evidence="8">Hsp70 family protein</fullName>
    </submittedName>
</protein>
<dbReference type="Pfam" id="PF00012">
    <property type="entry name" value="HSP70"/>
    <property type="match status" value="1"/>
</dbReference>
<organism evidence="8 9">
    <name type="scientific">Dactylosporangium cerinum</name>
    <dbReference type="NCBI Taxonomy" id="1434730"/>
    <lineage>
        <taxon>Bacteria</taxon>
        <taxon>Bacillati</taxon>
        <taxon>Actinomycetota</taxon>
        <taxon>Actinomycetes</taxon>
        <taxon>Micromonosporales</taxon>
        <taxon>Micromonosporaceae</taxon>
        <taxon>Dactylosporangium</taxon>
    </lineage>
</organism>
<dbReference type="InterPro" id="IPR043129">
    <property type="entry name" value="ATPase_NBD"/>
</dbReference>
<keyword evidence="2" id="KW-0547">Nucleotide-binding</keyword>
<evidence type="ECO:0000256" key="5">
    <source>
        <dbReference type="ARBA" id="ARBA00023186"/>
    </source>
</evidence>
<dbReference type="RefSeq" id="WP_380126962.1">
    <property type="nucleotide sequence ID" value="NZ_JBHSIU010000098.1"/>
</dbReference>
<proteinExistence type="inferred from homology"/>
<evidence type="ECO:0000313" key="9">
    <source>
        <dbReference type="Proteomes" id="UP001595912"/>
    </source>
</evidence>
<keyword evidence="4" id="KW-0346">Stress response</keyword>
<dbReference type="EMBL" id="JBHSIU010000098">
    <property type="protein sequence ID" value="MFC5006340.1"/>
    <property type="molecule type" value="Genomic_DNA"/>
</dbReference>
<reference evidence="9" key="1">
    <citation type="journal article" date="2019" name="Int. J. Syst. Evol. Microbiol.">
        <title>The Global Catalogue of Microorganisms (GCM) 10K type strain sequencing project: providing services to taxonomists for standard genome sequencing and annotation.</title>
        <authorList>
            <consortium name="The Broad Institute Genomics Platform"/>
            <consortium name="The Broad Institute Genome Sequencing Center for Infectious Disease"/>
            <person name="Wu L."/>
            <person name="Ma J."/>
        </authorList>
    </citation>
    <scope>NUCLEOTIDE SEQUENCE [LARGE SCALE GENOMIC DNA]</scope>
    <source>
        <strain evidence="9">CGMCC 4.7152</strain>
    </source>
</reference>
<dbReference type="Proteomes" id="UP001595912">
    <property type="component" value="Unassembled WGS sequence"/>
</dbReference>
<feature type="transmembrane region" description="Helical" evidence="7">
    <location>
        <begin position="540"/>
        <end position="561"/>
    </location>
</feature>
<sequence length="611" mass="64899">MHPHSSLGIDFGTTHTVAVLSESDGRSEALLFDASPLLPSGVYADSGRLLVGRDAERSARLNPAAYEPNPKRRIDDGTLLLADAQVAVVDVVAAVLTRVAEDTRRTLGGDPRRVVVTHPAGWGQRRRDILADAAARAGFGNVELVPEPVAAAQYFTSVLGHQVPEGTAVVVYDLGGGTFDISVVRRLADGGWKVAASAGLDDVGGVDMDAVIVDRVLRALDEPAQQRLAHPQSLADLRHRLQLWDDARSVKEQLSRGAVAGMPLPLADRDVHVTREEFEELTRPLLERTITLTTATLFTSGVNADHLAGVFLVGGATRVPQVATLLHRALGVPPVVIEQPELVVGRGSVVSVTALVARPATADVPRSTGDGEAPEGPARPVPSSPREDPSTVIATPADETPGPRVDPQPEPRPVAAHLLLVLVLLVATAVSALLLNLTLNAVAHDLFYFSWHRWQALWILPVLAAAACAVCLLVWTVGRLVHGLVLVGFGIVFAFWASVGVTGEVFTGDNTAGVILPAVAMVTVGLLAPRGVRSDRRRSGWTLGVVALGGLAAGFGNWFAALKQESNPELFTLIFYLLPMAAGVVGSFALIDWWQARRSHPRVWQADTAVE</sequence>
<feature type="transmembrane region" description="Helical" evidence="7">
    <location>
        <begin position="480"/>
        <end position="499"/>
    </location>
</feature>
<keyword evidence="3" id="KW-0067">ATP-binding</keyword>
<dbReference type="PANTHER" id="PTHR42749">
    <property type="entry name" value="CELL SHAPE-DETERMINING PROTEIN MREB"/>
    <property type="match status" value="1"/>
</dbReference>
<dbReference type="InterPro" id="IPR018181">
    <property type="entry name" value="Heat_shock_70_CS"/>
</dbReference>
<feature type="transmembrane region" description="Helical" evidence="7">
    <location>
        <begin position="511"/>
        <end position="528"/>
    </location>
</feature>
<keyword evidence="9" id="KW-1185">Reference proteome</keyword>
<comment type="similarity">
    <text evidence="1">Belongs to the heat shock protein 70 family.</text>
</comment>
<comment type="caution">
    <text evidence="8">The sequence shown here is derived from an EMBL/GenBank/DDBJ whole genome shotgun (WGS) entry which is preliminary data.</text>
</comment>
<keyword evidence="5" id="KW-0143">Chaperone</keyword>
<evidence type="ECO:0000256" key="7">
    <source>
        <dbReference type="SAM" id="Phobius"/>
    </source>
</evidence>
<dbReference type="InterPro" id="IPR013126">
    <property type="entry name" value="Hsp_70_fam"/>
</dbReference>
<dbReference type="PRINTS" id="PR00301">
    <property type="entry name" value="HEATSHOCK70"/>
</dbReference>
<feature type="region of interest" description="Disordered" evidence="6">
    <location>
        <begin position="361"/>
        <end position="409"/>
    </location>
</feature>
<evidence type="ECO:0000256" key="2">
    <source>
        <dbReference type="ARBA" id="ARBA00022741"/>
    </source>
</evidence>
<name>A0ABV9WFG5_9ACTN</name>
<keyword evidence="7" id="KW-0812">Transmembrane</keyword>
<dbReference type="PROSITE" id="PS00329">
    <property type="entry name" value="HSP70_2"/>
    <property type="match status" value="1"/>
</dbReference>
<evidence type="ECO:0000256" key="3">
    <source>
        <dbReference type="ARBA" id="ARBA00022840"/>
    </source>
</evidence>
<feature type="transmembrane region" description="Helical" evidence="7">
    <location>
        <begin position="455"/>
        <end position="475"/>
    </location>
</feature>
<dbReference type="SUPFAM" id="SSF53067">
    <property type="entry name" value="Actin-like ATPase domain"/>
    <property type="match status" value="2"/>
</dbReference>
<dbReference type="PROSITE" id="PS01036">
    <property type="entry name" value="HSP70_3"/>
    <property type="match status" value="1"/>
</dbReference>
<evidence type="ECO:0000256" key="6">
    <source>
        <dbReference type="SAM" id="MobiDB-lite"/>
    </source>
</evidence>
<evidence type="ECO:0000256" key="1">
    <source>
        <dbReference type="ARBA" id="ARBA00007381"/>
    </source>
</evidence>
<keyword evidence="7" id="KW-0472">Membrane</keyword>
<keyword evidence="7" id="KW-1133">Transmembrane helix</keyword>
<evidence type="ECO:0000256" key="4">
    <source>
        <dbReference type="ARBA" id="ARBA00023016"/>
    </source>
</evidence>
<gene>
    <name evidence="8" type="ORF">ACFPIJ_52030</name>
</gene>